<dbReference type="eggNOG" id="KOG1282">
    <property type="taxonomic scope" value="Eukaryota"/>
</dbReference>
<name>G0NCA1_CAEBE</name>
<dbReference type="AlphaFoldDB" id="G0NCA1"/>
<gene>
    <name evidence="2" type="ORF">CAEBREN_20151</name>
</gene>
<dbReference type="Proteomes" id="UP000008068">
    <property type="component" value="Unassembled WGS sequence"/>
</dbReference>
<proteinExistence type="predicted"/>
<evidence type="ECO:0000313" key="3">
    <source>
        <dbReference type="Proteomes" id="UP000008068"/>
    </source>
</evidence>
<organism evidence="3">
    <name type="scientific">Caenorhabditis brenneri</name>
    <name type="common">Nematode worm</name>
    <dbReference type="NCBI Taxonomy" id="135651"/>
    <lineage>
        <taxon>Eukaryota</taxon>
        <taxon>Metazoa</taxon>
        <taxon>Ecdysozoa</taxon>
        <taxon>Nematoda</taxon>
        <taxon>Chromadorea</taxon>
        <taxon>Rhabditida</taxon>
        <taxon>Rhabditina</taxon>
        <taxon>Rhabditomorpha</taxon>
        <taxon>Rhabditoidea</taxon>
        <taxon>Rhabditidae</taxon>
        <taxon>Peloderinae</taxon>
        <taxon>Caenorhabditis</taxon>
    </lineage>
</organism>
<feature type="chain" id="PRO_5003404711" description="DUF281 domain-containing protein" evidence="1">
    <location>
        <begin position="17"/>
        <end position="197"/>
    </location>
</feature>
<keyword evidence="1" id="KW-0732">Signal</keyword>
<evidence type="ECO:0000256" key="1">
    <source>
        <dbReference type="SAM" id="SignalP"/>
    </source>
</evidence>
<reference evidence="3" key="1">
    <citation type="submission" date="2011-07" db="EMBL/GenBank/DDBJ databases">
        <authorList>
            <consortium name="Caenorhabditis brenneri Sequencing and Analysis Consortium"/>
            <person name="Wilson R.K."/>
        </authorList>
    </citation>
    <scope>NUCLEOTIDE SEQUENCE [LARGE SCALE GENOMIC DNA]</scope>
    <source>
        <strain evidence="3">PB2801</strain>
    </source>
</reference>
<accession>G0NCA1</accession>
<dbReference type="InParanoid" id="G0NCA1"/>
<dbReference type="EMBL" id="GL379861">
    <property type="protein sequence ID" value="EGT57342.1"/>
    <property type="molecule type" value="Genomic_DNA"/>
</dbReference>
<protein>
    <recommendedName>
        <fullName evidence="4">DUF281 domain-containing protein</fullName>
    </recommendedName>
</protein>
<evidence type="ECO:0000313" key="2">
    <source>
        <dbReference type="EMBL" id="EGT57342.1"/>
    </source>
</evidence>
<dbReference type="HOGENOM" id="CLU_1385271_0_0_1"/>
<sequence length="197" mass="21826">MYWPIFFLLPWQRTRSCLSGGYNCPCKGDSVYTTTSKSKEGAGASLPEKKHDEIYLDIGTVNIPSSSRACPCQAVDVITDTTNTCTGIDAHVTPWSVRKPVFLNSQCQTLIVIEASSFRNDFYTLNADGTKYIGTIGWLNSAKKCTQQNIIYNDITAIGSNGQFYKYYLNCNLNTLFFDGTVEGVAMTGVTAFAQYY</sequence>
<keyword evidence="3" id="KW-1185">Reference proteome</keyword>
<evidence type="ECO:0008006" key="4">
    <source>
        <dbReference type="Google" id="ProtNLM"/>
    </source>
</evidence>
<dbReference type="OrthoDB" id="5774685at2759"/>
<dbReference type="STRING" id="135651.G0NCA1"/>
<feature type="signal peptide" evidence="1">
    <location>
        <begin position="1"/>
        <end position="16"/>
    </location>
</feature>